<dbReference type="GO" id="GO:0000785">
    <property type="term" value="C:chromatin"/>
    <property type="evidence" value="ECO:0007669"/>
    <property type="project" value="TreeGrafter"/>
</dbReference>
<reference evidence="7 8" key="1">
    <citation type="submission" date="2020-02" db="EMBL/GenBank/DDBJ databases">
        <authorList>
            <person name="Ma Q."/>
            <person name="Huang Y."/>
            <person name="Song X."/>
            <person name="Pei D."/>
        </authorList>
    </citation>
    <scope>NUCLEOTIDE SEQUENCE [LARGE SCALE GENOMIC DNA]</scope>
    <source>
        <strain evidence="7">Sxm20200214</strain>
        <tissue evidence="7">Leaf</tissue>
    </source>
</reference>
<evidence type="ECO:0000313" key="8">
    <source>
        <dbReference type="Proteomes" id="UP000886595"/>
    </source>
</evidence>
<dbReference type="InterPro" id="IPR035979">
    <property type="entry name" value="RBD_domain_sf"/>
</dbReference>
<dbReference type="InterPro" id="IPR012677">
    <property type="entry name" value="Nucleotide-bd_a/b_plait_sf"/>
</dbReference>
<dbReference type="InterPro" id="IPR000504">
    <property type="entry name" value="RRM_dom"/>
</dbReference>
<evidence type="ECO:0000256" key="3">
    <source>
        <dbReference type="PROSITE-ProRule" id="PRU00176"/>
    </source>
</evidence>
<dbReference type="Proteomes" id="UP000886595">
    <property type="component" value="Unassembled WGS sequence"/>
</dbReference>
<dbReference type="SMART" id="SM00360">
    <property type="entry name" value="RRM"/>
    <property type="match status" value="1"/>
</dbReference>
<dbReference type="PROSITE" id="PS50102">
    <property type="entry name" value="RRM"/>
    <property type="match status" value="1"/>
</dbReference>
<evidence type="ECO:0000256" key="5">
    <source>
        <dbReference type="SAM" id="SignalP"/>
    </source>
</evidence>
<dbReference type="SUPFAM" id="SSF54928">
    <property type="entry name" value="RNA-binding domain, RBD"/>
    <property type="match status" value="1"/>
</dbReference>
<feature type="chain" id="PRO_5036457661" description="RRM domain-containing protein" evidence="5">
    <location>
        <begin position="38"/>
        <end position="212"/>
    </location>
</feature>
<comment type="subcellular location">
    <subcellularLocation>
        <location evidence="1">Nucleus</location>
    </subcellularLocation>
</comment>
<dbReference type="GO" id="GO:0010468">
    <property type="term" value="P:regulation of gene expression"/>
    <property type="evidence" value="ECO:0007669"/>
    <property type="project" value="TreeGrafter"/>
</dbReference>
<keyword evidence="8" id="KW-1185">Reference proteome</keyword>
<evidence type="ECO:0000256" key="4">
    <source>
        <dbReference type="SAM" id="MobiDB-lite"/>
    </source>
</evidence>
<evidence type="ECO:0000259" key="6">
    <source>
        <dbReference type="PROSITE" id="PS50102"/>
    </source>
</evidence>
<dbReference type="GO" id="GO:0003723">
    <property type="term" value="F:RNA binding"/>
    <property type="evidence" value="ECO:0007669"/>
    <property type="project" value="UniProtKB-UniRule"/>
</dbReference>
<dbReference type="PANTHER" id="PTHR48033:SF10">
    <property type="entry name" value="RNA-BINDING PROTEIN SQUID"/>
    <property type="match status" value="1"/>
</dbReference>
<evidence type="ECO:0000256" key="2">
    <source>
        <dbReference type="ARBA" id="ARBA00023242"/>
    </source>
</evidence>
<accession>A0A8X7VHU6</accession>
<dbReference type="OrthoDB" id="1875751at2759"/>
<keyword evidence="2" id="KW-0539">Nucleus</keyword>
<dbReference type="PANTHER" id="PTHR48033">
    <property type="entry name" value="RNA-BINDING (RRM/RBD/RNP MOTIFS) FAMILY PROTEIN"/>
    <property type="match status" value="1"/>
</dbReference>
<evidence type="ECO:0000313" key="7">
    <source>
        <dbReference type="EMBL" id="KAG2311675.1"/>
    </source>
</evidence>
<comment type="caution">
    <text evidence="7">The sequence shown here is derived from an EMBL/GenBank/DDBJ whole genome shotgun (WGS) entry which is preliminary data.</text>
</comment>
<dbReference type="Pfam" id="PF00076">
    <property type="entry name" value="RRM_1"/>
    <property type="match status" value="1"/>
</dbReference>
<name>A0A8X7VHU6_BRACI</name>
<organism evidence="7 8">
    <name type="scientific">Brassica carinata</name>
    <name type="common">Ethiopian mustard</name>
    <name type="synonym">Abyssinian cabbage</name>
    <dbReference type="NCBI Taxonomy" id="52824"/>
    <lineage>
        <taxon>Eukaryota</taxon>
        <taxon>Viridiplantae</taxon>
        <taxon>Streptophyta</taxon>
        <taxon>Embryophyta</taxon>
        <taxon>Tracheophyta</taxon>
        <taxon>Spermatophyta</taxon>
        <taxon>Magnoliopsida</taxon>
        <taxon>eudicotyledons</taxon>
        <taxon>Gunneridae</taxon>
        <taxon>Pentapetalae</taxon>
        <taxon>rosids</taxon>
        <taxon>malvids</taxon>
        <taxon>Brassicales</taxon>
        <taxon>Brassicaceae</taxon>
        <taxon>Brassiceae</taxon>
        <taxon>Brassica</taxon>
    </lineage>
</organism>
<dbReference type="GO" id="GO:0005654">
    <property type="term" value="C:nucleoplasm"/>
    <property type="evidence" value="ECO:0007669"/>
    <property type="project" value="TreeGrafter"/>
</dbReference>
<feature type="domain" description="RRM" evidence="6">
    <location>
        <begin position="105"/>
        <end position="188"/>
    </location>
</feature>
<evidence type="ECO:0000256" key="1">
    <source>
        <dbReference type="ARBA" id="ARBA00004123"/>
    </source>
</evidence>
<proteinExistence type="predicted"/>
<dbReference type="Gene3D" id="3.30.70.330">
    <property type="match status" value="1"/>
</dbReference>
<protein>
    <recommendedName>
        <fullName evidence="6">RRM domain-containing protein</fullName>
    </recommendedName>
</protein>
<dbReference type="EMBL" id="JAAMPC010000005">
    <property type="protein sequence ID" value="KAG2311675.1"/>
    <property type="molecule type" value="Genomic_DNA"/>
</dbReference>
<keyword evidence="3" id="KW-0694">RNA-binding</keyword>
<feature type="region of interest" description="Disordered" evidence="4">
    <location>
        <begin position="68"/>
        <end position="103"/>
    </location>
</feature>
<gene>
    <name evidence="7" type="ORF">Bca52824_023232</name>
</gene>
<sequence length="212" mass="23176">MSPSCVTREHGSRACGSRGGGALFGTLLASFAAGVRAAAEIRPSGYGDDSYHRHLQDEQLPPSDYVVENVDDRRNGGASAVDTGGMQMTQSSDHRHSSSSMSSPGKLFVGRVSWETTEETFAKYFEKFGKVVDSVIMRDRMTGKPRGFGFVTFAYSDVEENVLEEEHVIDDCKFLEDTGIVTSNRYQKLGKSLCGGLPPFLEEVLLFSAVMH</sequence>
<dbReference type="AlphaFoldDB" id="A0A8X7VHU6"/>
<feature type="signal peptide" evidence="5">
    <location>
        <begin position="1"/>
        <end position="37"/>
    </location>
</feature>
<keyword evidence="5" id="KW-0732">Signal</keyword>